<dbReference type="EMBL" id="GBXM01048420">
    <property type="protein sequence ID" value="JAH60157.1"/>
    <property type="molecule type" value="Transcribed_RNA"/>
</dbReference>
<sequence>MLLSSSSSLQDVPRSYLILHYITLCIYSVQYILCI</sequence>
<keyword evidence="1" id="KW-1133">Transmembrane helix</keyword>
<dbReference type="AlphaFoldDB" id="A0A0E9U331"/>
<organism evidence="2">
    <name type="scientific">Anguilla anguilla</name>
    <name type="common">European freshwater eel</name>
    <name type="synonym">Muraena anguilla</name>
    <dbReference type="NCBI Taxonomy" id="7936"/>
    <lineage>
        <taxon>Eukaryota</taxon>
        <taxon>Metazoa</taxon>
        <taxon>Chordata</taxon>
        <taxon>Craniata</taxon>
        <taxon>Vertebrata</taxon>
        <taxon>Euteleostomi</taxon>
        <taxon>Actinopterygii</taxon>
        <taxon>Neopterygii</taxon>
        <taxon>Teleostei</taxon>
        <taxon>Anguilliformes</taxon>
        <taxon>Anguillidae</taxon>
        <taxon>Anguilla</taxon>
    </lineage>
</organism>
<proteinExistence type="predicted"/>
<keyword evidence="1" id="KW-0812">Transmembrane</keyword>
<reference evidence="2" key="1">
    <citation type="submission" date="2014-11" db="EMBL/GenBank/DDBJ databases">
        <authorList>
            <person name="Amaro Gonzalez C."/>
        </authorList>
    </citation>
    <scope>NUCLEOTIDE SEQUENCE</scope>
</reference>
<accession>A0A0E9U331</accession>
<feature type="transmembrane region" description="Helical" evidence="1">
    <location>
        <begin position="15"/>
        <end position="34"/>
    </location>
</feature>
<protein>
    <submittedName>
        <fullName evidence="2">Uncharacterized protein</fullName>
    </submittedName>
</protein>
<dbReference type="EMBL" id="GBXM01091695">
    <property type="protein sequence ID" value="JAH16882.1"/>
    <property type="molecule type" value="Transcribed_RNA"/>
</dbReference>
<keyword evidence="1" id="KW-0472">Membrane</keyword>
<reference evidence="2" key="2">
    <citation type="journal article" date="2015" name="Fish Shellfish Immunol.">
        <title>Early steps in the European eel (Anguilla anguilla)-Vibrio vulnificus interaction in the gills: Role of the RtxA13 toxin.</title>
        <authorList>
            <person name="Callol A."/>
            <person name="Pajuelo D."/>
            <person name="Ebbesson L."/>
            <person name="Teles M."/>
            <person name="MacKenzie S."/>
            <person name="Amaro C."/>
        </authorList>
    </citation>
    <scope>NUCLEOTIDE SEQUENCE</scope>
</reference>
<name>A0A0E9U331_ANGAN</name>
<evidence type="ECO:0000256" key="1">
    <source>
        <dbReference type="SAM" id="Phobius"/>
    </source>
</evidence>
<evidence type="ECO:0000313" key="2">
    <source>
        <dbReference type="EMBL" id="JAH60157.1"/>
    </source>
</evidence>